<gene>
    <name evidence="2" type="ORF">EIW28_15290</name>
</gene>
<keyword evidence="1" id="KW-0472">Membrane</keyword>
<feature type="transmembrane region" description="Helical" evidence="1">
    <location>
        <begin position="31"/>
        <end position="49"/>
    </location>
</feature>
<reference evidence="2 3" key="1">
    <citation type="submission" date="2018-12" db="EMBL/GenBank/DDBJ databases">
        <title>Glycomyces sp. YIM 121974 draft genome.</title>
        <authorList>
            <person name="Li Q."/>
        </authorList>
    </citation>
    <scope>NUCLEOTIDE SEQUENCE [LARGE SCALE GENOMIC DNA]</scope>
    <source>
        <strain evidence="2 3">YIM 121974</strain>
    </source>
</reference>
<keyword evidence="3" id="KW-1185">Reference proteome</keyword>
<evidence type="ECO:0000313" key="3">
    <source>
        <dbReference type="Proteomes" id="UP000277256"/>
    </source>
</evidence>
<name>A0A426UVA0_9ACTN</name>
<proteinExistence type="predicted"/>
<dbReference type="Proteomes" id="UP000277256">
    <property type="component" value="Unassembled WGS sequence"/>
</dbReference>
<keyword evidence="1" id="KW-1133">Transmembrane helix</keyword>
<protein>
    <submittedName>
        <fullName evidence="2">Uncharacterized protein</fullName>
    </submittedName>
</protein>
<dbReference type="EMBL" id="RSEB01000004">
    <property type="protein sequence ID" value="RRR98275.1"/>
    <property type="molecule type" value="Genomic_DNA"/>
</dbReference>
<accession>A0A426UVA0</accession>
<keyword evidence="1" id="KW-0812">Transmembrane</keyword>
<comment type="caution">
    <text evidence="2">The sequence shown here is derived from an EMBL/GenBank/DDBJ whole genome shotgun (WGS) entry which is preliminary data.</text>
</comment>
<evidence type="ECO:0000313" key="2">
    <source>
        <dbReference type="EMBL" id="RRR98275.1"/>
    </source>
</evidence>
<sequence length="128" mass="13223">MARIITVLHFFAAVFLGFGLAFLGVPVMYSWPVALVVVGIAAMWFGRTINEREAPGAPPSLLTAIGYGFVLVFAPLVFAGGASSDGVLNFPLALGIGLAAGIALVAAYRFAYKALRGKANEPQGPAPA</sequence>
<organism evidence="2 3">
    <name type="scientific">Glycomyces terrestris</name>
    <dbReference type="NCBI Taxonomy" id="2493553"/>
    <lineage>
        <taxon>Bacteria</taxon>
        <taxon>Bacillati</taxon>
        <taxon>Actinomycetota</taxon>
        <taxon>Actinomycetes</taxon>
        <taxon>Glycomycetales</taxon>
        <taxon>Glycomycetaceae</taxon>
        <taxon>Glycomyces</taxon>
    </lineage>
</organism>
<dbReference type="AlphaFoldDB" id="A0A426UVA0"/>
<dbReference type="RefSeq" id="WP_125248584.1">
    <property type="nucleotide sequence ID" value="NZ_RSEB01000004.1"/>
</dbReference>
<feature type="transmembrane region" description="Helical" evidence="1">
    <location>
        <begin position="7"/>
        <end position="25"/>
    </location>
</feature>
<feature type="transmembrane region" description="Helical" evidence="1">
    <location>
        <begin position="61"/>
        <end position="82"/>
    </location>
</feature>
<feature type="transmembrane region" description="Helical" evidence="1">
    <location>
        <begin position="88"/>
        <end position="108"/>
    </location>
</feature>
<evidence type="ECO:0000256" key="1">
    <source>
        <dbReference type="SAM" id="Phobius"/>
    </source>
</evidence>